<dbReference type="InterPro" id="IPR005821">
    <property type="entry name" value="Ion_trans_dom"/>
</dbReference>
<dbReference type="EMBL" id="CAXAMN010025683">
    <property type="protein sequence ID" value="CAK9096954.1"/>
    <property type="molecule type" value="Genomic_DNA"/>
</dbReference>
<feature type="transmembrane region" description="Helical" evidence="15">
    <location>
        <begin position="389"/>
        <end position="410"/>
    </location>
</feature>
<keyword evidence="18" id="KW-1185">Reference proteome</keyword>
<evidence type="ECO:0000256" key="6">
    <source>
        <dbReference type="ARBA" id="ARBA00022692"/>
    </source>
</evidence>
<name>A0ABP0R9P9_9DINO</name>
<dbReference type="PANTHER" id="PTHR45628">
    <property type="entry name" value="VOLTAGE-DEPENDENT CALCIUM CHANNEL TYPE A SUBUNIT ALPHA-1"/>
    <property type="match status" value="1"/>
</dbReference>
<feature type="domain" description="EF-hand" evidence="16">
    <location>
        <begin position="697"/>
        <end position="732"/>
    </location>
</feature>
<evidence type="ECO:0000256" key="13">
    <source>
        <dbReference type="ARBA" id="ARBA00023303"/>
    </source>
</evidence>
<keyword evidence="7" id="KW-0106">Calcium</keyword>
<keyword evidence="3" id="KW-0597">Phosphoprotein</keyword>
<evidence type="ECO:0000256" key="9">
    <source>
        <dbReference type="ARBA" id="ARBA00022989"/>
    </source>
</evidence>
<keyword evidence="11 15" id="KW-0472">Membrane</keyword>
<evidence type="ECO:0000256" key="15">
    <source>
        <dbReference type="SAM" id="Phobius"/>
    </source>
</evidence>
<evidence type="ECO:0000256" key="1">
    <source>
        <dbReference type="ARBA" id="ARBA00004141"/>
    </source>
</evidence>
<evidence type="ECO:0000256" key="14">
    <source>
        <dbReference type="SAM" id="MobiDB-lite"/>
    </source>
</evidence>
<gene>
    <name evidence="17" type="ORF">CCMP2556_LOCUS46067</name>
</gene>
<feature type="transmembrane region" description="Helical" evidence="15">
    <location>
        <begin position="482"/>
        <end position="508"/>
    </location>
</feature>
<dbReference type="PROSITE" id="PS50222">
    <property type="entry name" value="EF_HAND_2"/>
    <property type="match status" value="1"/>
</dbReference>
<dbReference type="PROSITE" id="PS00018">
    <property type="entry name" value="EF_HAND_1"/>
    <property type="match status" value="1"/>
</dbReference>
<accession>A0ABP0R9P9</accession>
<keyword evidence="8" id="KW-0851">Voltage-gated channel</keyword>
<keyword evidence="10" id="KW-0406">Ion transport</keyword>
<dbReference type="PANTHER" id="PTHR45628:SF7">
    <property type="entry name" value="VOLTAGE-DEPENDENT CALCIUM CHANNEL TYPE A SUBUNIT ALPHA-1"/>
    <property type="match status" value="1"/>
</dbReference>
<keyword evidence="9 15" id="KW-1133">Transmembrane helix</keyword>
<dbReference type="GO" id="GO:0034220">
    <property type="term" value="P:monoatomic ion transmembrane transport"/>
    <property type="evidence" value="ECO:0007669"/>
    <property type="project" value="UniProtKB-KW"/>
</dbReference>
<comment type="subcellular location">
    <subcellularLocation>
        <location evidence="1">Membrane</location>
        <topology evidence="1">Multi-pass membrane protein</topology>
    </subcellularLocation>
</comment>
<dbReference type="SUPFAM" id="SSF81324">
    <property type="entry name" value="Voltage-gated potassium channels"/>
    <property type="match status" value="1"/>
</dbReference>
<reference evidence="17 18" key="1">
    <citation type="submission" date="2024-02" db="EMBL/GenBank/DDBJ databases">
        <authorList>
            <person name="Chen Y."/>
            <person name="Shah S."/>
            <person name="Dougan E. K."/>
            <person name="Thang M."/>
            <person name="Chan C."/>
        </authorList>
    </citation>
    <scope>NUCLEOTIDE SEQUENCE [LARGE SCALE GENOMIC DNA]</scope>
</reference>
<feature type="transmembrane region" description="Helical" evidence="15">
    <location>
        <begin position="357"/>
        <end position="377"/>
    </location>
</feature>
<evidence type="ECO:0000256" key="3">
    <source>
        <dbReference type="ARBA" id="ARBA00022553"/>
    </source>
</evidence>
<dbReference type="Proteomes" id="UP001642484">
    <property type="component" value="Unassembled WGS sequence"/>
</dbReference>
<organism evidence="17 18">
    <name type="scientific">Durusdinium trenchii</name>
    <dbReference type="NCBI Taxonomy" id="1381693"/>
    <lineage>
        <taxon>Eukaryota</taxon>
        <taxon>Sar</taxon>
        <taxon>Alveolata</taxon>
        <taxon>Dinophyceae</taxon>
        <taxon>Suessiales</taxon>
        <taxon>Symbiodiniaceae</taxon>
        <taxon>Durusdinium</taxon>
    </lineage>
</organism>
<evidence type="ECO:0000256" key="4">
    <source>
        <dbReference type="ARBA" id="ARBA00022568"/>
    </source>
</evidence>
<feature type="region of interest" description="Disordered" evidence="14">
    <location>
        <begin position="60"/>
        <end position="84"/>
    </location>
</feature>
<keyword evidence="12" id="KW-0325">Glycoprotein</keyword>
<evidence type="ECO:0000256" key="12">
    <source>
        <dbReference type="ARBA" id="ARBA00023180"/>
    </source>
</evidence>
<evidence type="ECO:0000256" key="7">
    <source>
        <dbReference type="ARBA" id="ARBA00022837"/>
    </source>
</evidence>
<protein>
    <recommendedName>
        <fullName evidence="16">EF-hand domain-containing protein</fullName>
    </recommendedName>
</protein>
<dbReference type="InterPro" id="IPR027359">
    <property type="entry name" value="Volt_channel_dom_sf"/>
</dbReference>
<feature type="compositionally biased region" description="Basic and acidic residues" evidence="14">
    <location>
        <begin position="102"/>
        <end position="116"/>
    </location>
</feature>
<evidence type="ECO:0000256" key="10">
    <source>
        <dbReference type="ARBA" id="ARBA00023065"/>
    </source>
</evidence>
<evidence type="ECO:0000256" key="2">
    <source>
        <dbReference type="ARBA" id="ARBA00022448"/>
    </source>
</evidence>
<dbReference type="Gene3D" id="1.20.120.350">
    <property type="entry name" value="Voltage-gated potassium channels. Chain C"/>
    <property type="match status" value="1"/>
</dbReference>
<sequence length="782" mass="88001">MGEEDGEATFGRFLDASWEVFRQQMLEVYSVTRVGLDESNLLQKVMDMELEIKRLRQFSEVGSPDGSPHVHSSNPTSFAPDRPPLVKIVTTNRVELGQDVVDLPHSRLSKSDKSEAGSESMNMTMESQLSQAGTPSGKRQTRTSNQSEADDQEVSRDGPQIARNDQQTNAIRHRLRLRLGAVSSLKKLISGKNLHDAIEALGLTSYSEEEVNDLVNQLADYIDLKFMTKDAKDKAVLDRSNSAQATPFFWDNDQKMGRPIWHWPREAEFSRSVSREMPTTDLPARNNFNVVPLQALMDLFLARDADLHKKIFGPANRKQFQAMKEILLAGDTNRLVAELTFVRINDLAAPPEPINPLMYIEPFVAILILVNGIMIGFQTDRTWEDWTGWKYMEGVLAFFLLLESCMRMYLSGMREFFLGSDWAWNWFDLILMITGVTDVIFQAVGGLESDMFASSLLRFCRLIRLVRVVKIFRLKCMKELRLMVKGLVAGLRTLALAFALLFAVLYVISGFATMTIGRDERAIELELAQGFENIFWSMFTAFRCFCGECNSAKGLPIHAILAEELDYGFAFVAGYIISYMLVTLGIFNVILAVYVDITMRAAKETEATTSEQHARESIRIARTTRELLKKFAQAYRSFQEADEAGQIGASKTRNTLDLNEPSSAYTDEDIHEIAISKELFLLVIQDRTVQTLMDELDLPPDRANLFEVIDADGSGTMDVTELVQGMLKIRGEVKKSDTVATLLATKALQEMVAEMKASLAVLNTEVKSMSIAQQERSSKRTA</sequence>
<dbReference type="InterPro" id="IPR018247">
    <property type="entry name" value="EF_Hand_1_Ca_BS"/>
</dbReference>
<keyword evidence="2" id="KW-0813">Transport</keyword>
<keyword evidence="4" id="KW-0109">Calcium transport</keyword>
<keyword evidence="13" id="KW-0407">Ion channel</keyword>
<feature type="compositionally biased region" description="Polar residues" evidence="14">
    <location>
        <begin position="117"/>
        <end position="147"/>
    </location>
</feature>
<evidence type="ECO:0000313" key="18">
    <source>
        <dbReference type="Proteomes" id="UP001642484"/>
    </source>
</evidence>
<evidence type="ECO:0000259" key="16">
    <source>
        <dbReference type="PROSITE" id="PS50222"/>
    </source>
</evidence>
<evidence type="ECO:0000256" key="8">
    <source>
        <dbReference type="ARBA" id="ARBA00022882"/>
    </source>
</evidence>
<comment type="caution">
    <text evidence="17">The sequence shown here is derived from an EMBL/GenBank/DDBJ whole genome shotgun (WGS) entry which is preliminary data.</text>
</comment>
<proteinExistence type="predicted"/>
<feature type="region of interest" description="Disordered" evidence="14">
    <location>
        <begin position="100"/>
        <end position="169"/>
    </location>
</feature>
<keyword evidence="5" id="KW-0107">Calcium channel</keyword>
<evidence type="ECO:0000313" key="17">
    <source>
        <dbReference type="EMBL" id="CAK9096954.1"/>
    </source>
</evidence>
<evidence type="ECO:0000256" key="5">
    <source>
        <dbReference type="ARBA" id="ARBA00022673"/>
    </source>
</evidence>
<feature type="transmembrane region" description="Helical" evidence="15">
    <location>
        <begin position="422"/>
        <end position="441"/>
    </location>
</feature>
<dbReference type="InterPro" id="IPR002048">
    <property type="entry name" value="EF_hand_dom"/>
</dbReference>
<feature type="transmembrane region" description="Helical" evidence="15">
    <location>
        <begin position="569"/>
        <end position="595"/>
    </location>
</feature>
<keyword evidence="6 15" id="KW-0812">Transmembrane</keyword>
<evidence type="ECO:0000256" key="11">
    <source>
        <dbReference type="ARBA" id="ARBA00023136"/>
    </source>
</evidence>
<dbReference type="InterPro" id="IPR050599">
    <property type="entry name" value="VDCC_alpha-1_subunit"/>
</dbReference>
<dbReference type="Pfam" id="PF00520">
    <property type="entry name" value="Ion_trans"/>
    <property type="match status" value="1"/>
</dbReference>
<dbReference type="Gene3D" id="1.10.287.70">
    <property type="match status" value="1"/>
</dbReference>